<dbReference type="AlphaFoldDB" id="A0A3B0ZWA1"/>
<organism evidence="2">
    <name type="scientific">hydrothermal vent metagenome</name>
    <dbReference type="NCBI Taxonomy" id="652676"/>
    <lineage>
        <taxon>unclassified sequences</taxon>
        <taxon>metagenomes</taxon>
        <taxon>ecological metagenomes</taxon>
    </lineage>
</organism>
<evidence type="ECO:0008006" key="3">
    <source>
        <dbReference type="Google" id="ProtNLM"/>
    </source>
</evidence>
<evidence type="ECO:0000313" key="2">
    <source>
        <dbReference type="EMBL" id="VAW97788.1"/>
    </source>
</evidence>
<accession>A0A3B0ZWA1</accession>
<dbReference type="Pfam" id="PF07362">
    <property type="entry name" value="CcdA"/>
    <property type="match status" value="1"/>
</dbReference>
<sequence length="52" mass="5988">MNSNLSATYEDGVARRIKMRQRERWLQENAKAIQINNDVVEEGFFGDGIRGC</sequence>
<protein>
    <recommendedName>
        <fullName evidence="3">Antitoxin CcdA</fullName>
    </recommendedName>
</protein>
<evidence type="ECO:0000256" key="1">
    <source>
        <dbReference type="ARBA" id="ARBA00022649"/>
    </source>
</evidence>
<proteinExistence type="predicted"/>
<dbReference type="EMBL" id="UOFU01000130">
    <property type="protein sequence ID" value="VAW97788.1"/>
    <property type="molecule type" value="Genomic_DNA"/>
</dbReference>
<gene>
    <name evidence="2" type="ORF">MNBD_GAMMA20-1254</name>
</gene>
<name>A0A3B0ZWA1_9ZZZZ</name>
<reference evidence="2" key="1">
    <citation type="submission" date="2018-06" db="EMBL/GenBank/DDBJ databases">
        <authorList>
            <person name="Zhirakovskaya E."/>
        </authorList>
    </citation>
    <scope>NUCLEOTIDE SEQUENCE</scope>
</reference>
<keyword evidence="1" id="KW-1277">Toxin-antitoxin system</keyword>
<dbReference type="InterPro" id="IPR009956">
    <property type="entry name" value="Post-segregation_anti-tox_CcdA"/>
</dbReference>